<reference evidence="1 2" key="1">
    <citation type="submission" date="2008-07" db="EMBL/GenBank/DDBJ databases">
        <authorList>
            <person name="El-Sayed N."/>
            <person name="Caler E."/>
            <person name="Inman J."/>
            <person name="Amedeo P."/>
            <person name="Hass B."/>
            <person name="Wortman J."/>
        </authorList>
    </citation>
    <scope>NUCLEOTIDE SEQUENCE [LARGE SCALE GENOMIC DNA]</scope>
    <source>
        <strain evidence="2">ATCC 50983 / TXsc</strain>
    </source>
</reference>
<dbReference type="GeneID" id="9055798"/>
<dbReference type="Proteomes" id="UP000007800">
    <property type="component" value="Unassembled WGS sequence"/>
</dbReference>
<evidence type="ECO:0000313" key="1">
    <source>
        <dbReference type="EMBL" id="EER10916.1"/>
    </source>
</evidence>
<dbReference type="AlphaFoldDB" id="C5KX60"/>
<proteinExistence type="predicted"/>
<sequence length="56" mass="6462">PVELRRRLEVCIRSFWELDCEGEASTHQSQREEVSGRPLPGSVGVPLFKDSFWPTF</sequence>
<keyword evidence="2" id="KW-1185">Reference proteome</keyword>
<gene>
    <name evidence="1" type="ORF">Pmar_PMAR021395</name>
</gene>
<feature type="non-terminal residue" evidence="1">
    <location>
        <position position="56"/>
    </location>
</feature>
<name>C5KX60_PERM5</name>
<organism evidence="2">
    <name type="scientific">Perkinsus marinus (strain ATCC 50983 / TXsc)</name>
    <dbReference type="NCBI Taxonomy" id="423536"/>
    <lineage>
        <taxon>Eukaryota</taxon>
        <taxon>Sar</taxon>
        <taxon>Alveolata</taxon>
        <taxon>Perkinsozoa</taxon>
        <taxon>Perkinsea</taxon>
        <taxon>Perkinsida</taxon>
        <taxon>Perkinsidae</taxon>
        <taxon>Perkinsus</taxon>
    </lineage>
</organism>
<dbReference type="RefSeq" id="XP_002779121.1">
    <property type="nucleotide sequence ID" value="XM_002779075.1"/>
</dbReference>
<dbReference type="EMBL" id="GG677119">
    <property type="protein sequence ID" value="EER10916.1"/>
    <property type="molecule type" value="Genomic_DNA"/>
</dbReference>
<protein>
    <submittedName>
        <fullName evidence="1">Uncharacterized protein</fullName>
    </submittedName>
</protein>
<evidence type="ECO:0000313" key="2">
    <source>
        <dbReference type="Proteomes" id="UP000007800"/>
    </source>
</evidence>
<accession>C5KX60</accession>
<dbReference type="InParanoid" id="C5KX60"/>
<feature type="non-terminal residue" evidence="1">
    <location>
        <position position="1"/>
    </location>
</feature>